<dbReference type="Proteomes" id="UP001165121">
    <property type="component" value="Unassembled WGS sequence"/>
</dbReference>
<feature type="compositionally biased region" description="Basic residues" evidence="1">
    <location>
        <begin position="1"/>
        <end position="10"/>
    </location>
</feature>
<keyword evidence="3" id="KW-1185">Reference proteome</keyword>
<sequence length="136" mass="13386">MTKQHLHPSRGHLTSGGELSESAAPLSRPRLTEVGCKEAEETELSGGDVEPTAESSGSVEDSAVDGVSDLAEAESAPAREALGGVSEVKAWPPSWPELGGELGPAVSAADDANGGAVVGQTAGAVSAGGGLLVETA</sequence>
<feature type="region of interest" description="Disordered" evidence="1">
    <location>
        <begin position="1"/>
        <end position="96"/>
    </location>
</feature>
<protein>
    <submittedName>
        <fullName evidence="2">Unnamed protein product</fullName>
    </submittedName>
</protein>
<gene>
    <name evidence="2" type="ORF">Pfra01_000838100</name>
</gene>
<reference evidence="2" key="1">
    <citation type="submission" date="2023-04" db="EMBL/GenBank/DDBJ databases">
        <title>Phytophthora fragariaefolia NBRC 109709.</title>
        <authorList>
            <person name="Ichikawa N."/>
            <person name="Sato H."/>
            <person name="Tonouchi N."/>
        </authorList>
    </citation>
    <scope>NUCLEOTIDE SEQUENCE</scope>
    <source>
        <strain evidence="2">NBRC 109709</strain>
    </source>
</reference>
<organism evidence="2 3">
    <name type="scientific">Phytophthora fragariaefolia</name>
    <dbReference type="NCBI Taxonomy" id="1490495"/>
    <lineage>
        <taxon>Eukaryota</taxon>
        <taxon>Sar</taxon>
        <taxon>Stramenopiles</taxon>
        <taxon>Oomycota</taxon>
        <taxon>Peronosporomycetes</taxon>
        <taxon>Peronosporales</taxon>
        <taxon>Peronosporaceae</taxon>
        <taxon>Phytophthora</taxon>
    </lineage>
</organism>
<dbReference type="AlphaFoldDB" id="A0A9W6X8D6"/>
<comment type="caution">
    <text evidence="2">The sequence shown here is derived from an EMBL/GenBank/DDBJ whole genome shotgun (WGS) entry which is preliminary data.</text>
</comment>
<proteinExistence type="predicted"/>
<dbReference type="EMBL" id="BSXT01000751">
    <property type="protein sequence ID" value="GMF33609.1"/>
    <property type="molecule type" value="Genomic_DNA"/>
</dbReference>
<evidence type="ECO:0000313" key="3">
    <source>
        <dbReference type="Proteomes" id="UP001165121"/>
    </source>
</evidence>
<evidence type="ECO:0000256" key="1">
    <source>
        <dbReference type="SAM" id="MobiDB-lite"/>
    </source>
</evidence>
<name>A0A9W6X8D6_9STRA</name>
<evidence type="ECO:0000313" key="2">
    <source>
        <dbReference type="EMBL" id="GMF33609.1"/>
    </source>
</evidence>
<accession>A0A9W6X8D6</accession>